<feature type="non-terminal residue" evidence="1">
    <location>
        <position position="1"/>
    </location>
</feature>
<proteinExistence type="predicted"/>
<dbReference type="EMBL" id="ML978747">
    <property type="protein sequence ID" value="KAF2084047.1"/>
    <property type="molecule type" value="Genomic_DNA"/>
</dbReference>
<dbReference type="InterPro" id="IPR036188">
    <property type="entry name" value="FAD/NAD-bd_sf"/>
</dbReference>
<dbReference type="Gene3D" id="3.50.50.60">
    <property type="entry name" value="FAD/NAD(P)-binding domain"/>
    <property type="match status" value="1"/>
</dbReference>
<dbReference type="Proteomes" id="UP000799776">
    <property type="component" value="Unassembled WGS sequence"/>
</dbReference>
<gene>
    <name evidence="1" type="ORF">K490DRAFT_50054</name>
</gene>
<sequence>DRGCAGNGPSALLLSYILHGHIPYYSRRHHDPLLCAKLGDRPNLLDLTPDLYAHFQSSLRYSTQALPINTLLDTLIRPNADTEIDPPSCVEWRHEPQRAISHLALGNSSCAGGQWAENPVTASSDIGTLSYAEMLSLPGYSYAEHYQVVHGKPLPHFQRPSRDEVASYYKTYPSAVGIADSIHSSTEVGQVSRTSEGFFIGSHNIRCKHLVLASGIFSVNIPPPALLSPLSSLNNPAKPLLVIGSGFSAADVIISTSPHRKIIHLYHWSPDDHPSPLRGCHHQAYPEYATIYRQMKLAALGSSRTKLASSPMMRKKNPFFSHRDWTTTYEGMSNAEILDVKPSEHDEDALVTFRLESGKVVERTVGGLEYVVGRRGSLSYLDPALQNEVLGQQHDFEQNGLALISGRTLREKAELDLEVAPGVFIVGSLTGDSLVRHAFGACAYAAGKIINGSSHGSVDGAVKKPENVAAVTPPRSPIANGNNPKIRANGVTHQDLHLDRRKLALGSNGNVMNGSSGVDGD</sequence>
<evidence type="ECO:0008006" key="3">
    <source>
        <dbReference type="Google" id="ProtNLM"/>
    </source>
</evidence>
<name>A0A9P4LTQ2_9PEZI</name>
<dbReference type="OrthoDB" id="412005at2759"/>
<keyword evidence="2" id="KW-1185">Reference proteome</keyword>
<evidence type="ECO:0000313" key="2">
    <source>
        <dbReference type="Proteomes" id="UP000799776"/>
    </source>
</evidence>
<accession>A0A9P4LTQ2</accession>
<comment type="caution">
    <text evidence="1">The sequence shown here is derived from an EMBL/GenBank/DDBJ whole genome shotgun (WGS) entry which is preliminary data.</text>
</comment>
<dbReference type="SUPFAM" id="SSF51905">
    <property type="entry name" value="FAD/NAD(P)-binding domain"/>
    <property type="match status" value="1"/>
</dbReference>
<dbReference type="PANTHER" id="PTHR15192">
    <property type="entry name" value="PROTEIN CBG05349"/>
    <property type="match status" value="1"/>
</dbReference>
<protein>
    <recommendedName>
        <fullName evidence="3">FAD/NAD(P)-binding domain-containing protein</fullName>
    </recommendedName>
</protein>
<dbReference type="InterPro" id="IPR029731">
    <property type="entry name" value="OSGIN1/2"/>
</dbReference>
<evidence type="ECO:0000313" key="1">
    <source>
        <dbReference type="EMBL" id="KAF2084047.1"/>
    </source>
</evidence>
<organism evidence="1 2">
    <name type="scientific">Saccharata proteae CBS 121410</name>
    <dbReference type="NCBI Taxonomy" id="1314787"/>
    <lineage>
        <taxon>Eukaryota</taxon>
        <taxon>Fungi</taxon>
        <taxon>Dikarya</taxon>
        <taxon>Ascomycota</taxon>
        <taxon>Pezizomycotina</taxon>
        <taxon>Dothideomycetes</taxon>
        <taxon>Dothideomycetes incertae sedis</taxon>
        <taxon>Botryosphaeriales</taxon>
        <taxon>Saccharataceae</taxon>
        <taxon>Saccharata</taxon>
    </lineage>
</organism>
<reference evidence="1" key="1">
    <citation type="journal article" date="2020" name="Stud. Mycol.">
        <title>101 Dothideomycetes genomes: a test case for predicting lifestyles and emergence of pathogens.</title>
        <authorList>
            <person name="Haridas S."/>
            <person name="Albert R."/>
            <person name="Binder M."/>
            <person name="Bloem J."/>
            <person name="Labutti K."/>
            <person name="Salamov A."/>
            <person name="Andreopoulos B."/>
            <person name="Baker S."/>
            <person name="Barry K."/>
            <person name="Bills G."/>
            <person name="Bluhm B."/>
            <person name="Cannon C."/>
            <person name="Castanera R."/>
            <person name="Culley D."/>
            <person name="Daum C."/>
            <person name="Ezra D."/>
            <person name="Gonzalez J."/>
            <person name="Henrissat B."/>
            <person name="Kuo A."/>
            <person name="Liang C."/>
            <person name="Lipzen A."/>
            <person name="Lutzoni F."/>
            <person name="Magnuson J."/>
            <person name="Mondo S."/>
            <person name="Nolan M."/>
            <person name="Ohm R."/>
            <person name="Pangilinan J."/>
            <person name="Park H.-J."/>
            <person name="Ramirez L."/>
            <person name="Alfaro M."/>
            <person name="Sun H."/>
            <person name="Tritt A."/>
            <person name="Yoshinaga Y."/>
            <person name="Zwiers L.-H."/>
            <person name="Turgeon B."/>
            <person name="Goodwin S."/>
            <person name="Spatafora J."/>
            <person name="Crous P."/>
            <person name="Grigoriev I."/>
        </authorList>
    </citation>
    <scope>NUCLEOTIDE SEQUENCE</scope>
    <source>
        <strain evidence="1">CBS 121410</strain>
    </source>
</reference>
<dbReference type="PANTHER" id="PTHR15192:SF8">
    <property type="entry name" value="FAD_NAD(P)-BINDING DOMAIN-CONTAINING PROTEIN"/>
    <property type="match status" value="1"/>
</dbReference>
<dbReference type="AlphaFoldDB" id="A0A9P4LTQ2"/>